<dbReference type="EMBL" id="CAKASE010000052">
    <property type="protein sequence ID" value="CAG9564963.1"/>
    <property type="molecule type" value="Genomic_DNA"/>
</dbReference>
<evidence type="ECO:0000313" key="4">
    <source>
        <dbReference type="Proteomes" id="UP000789524"/>
    </source>
</evidence>
<reference evidence="3" key="1">
    <citation type="submission" date="2021-09" db="EMBL/GenBank/DDBJ databases">
        <authorList>
            <person name="Martin H S."/>
        </authorList>
    </citation>
    <scope>NUCLEOTIDE SEQUENCE</scope>
</reference>
<dbReference type="PANTHER" id="PTHR19300:SF57">
    <property type="entry name" value="BETA-1,4-N-ACETYLGALACTOSAMINYLTRANSFERASE"/>
    <property type="match status" value="1"/>
</dbReference>
<dbReference type="GO" id="GO:0005794">
    <property type="term" value="C:Golgi apparatus"/>
    <property type="evidence" value="ECO:0007669"/>
    <property type="project" value="TreeGrafter"/>
</dbReference>
<evidence type="ECO:0000313" key="3">
    <source>
        <dbReference type="EMBL" id="CAG9564963.1"/>
    </source>
</evidence>
<dbReference type="Gene3D" id="3.90.550.10">
    <property type="entry name" value="Spore Coat Polysaccharide Biosynthesis Protein SpsA, Chain A"/>
    <property type="match status" value="1"/>
</dbReference>
<feature type="domain" description="Galactosyltransferase N-terminal" evidence="2">
    <location>
        <begin position="168"/>
        <end position="213"/>
    </location>
</feature>
<gene>
    <name evidence="3" type="ORF">DCHRY22_LOCUS5879</name>
</gene>
<name>A0A8J2QMW7_9NEOP</name>
<evidence type="ECO:0000256" key="1">
    <source>
        <dbReference type="SAM" id="MobiDB-lite"/>
    </source>
</evidence>
<comment type="caution">
    <text evidence="3">The sequence shown here is derived from an EMBL/GenBank/DDBJ whole genome shotgun (WGS) entry which is preliminary data.</text>
</comment>
<accession>A0A8J2QMW7</accession>
<dbReference type="Pfam" id="PF13733">
    <property type="entry name" value="Glyco_transf_7N"/>
    <property type="match status" value="1"/>
</dbReference>
<organism evidence="3 4">
    <name type="scientific">Danaus chrysippus</name>
    <name type="common">African queen</name>
    <dbReference type="NCBI Taxonomy" id="151541"/>
    <lineage>
        <taxon>Eukaryota</taxon>
        <taxon>Metazoa</taxon>
        <taxon>Ecdysozoa</taxon>
        <taxon>Arthropoda</taxon>
        <taxon>Hexapoda</taxon>
        <taxon>Insecta</taxon>
        <taxon>Pterygota</taxon>
        <taxon>Neoptera</taxon>
        <taxon>Endopterygota</taxon>
        <taxon>Lepidoptera</taxon>
        <taxon>Glossata</taxon>
        <taxon>Ditrysia</taxon>
        <taxon>Papilionoidea</taxon>
        <taxon>Nymphalidae</taxon>
        <taxon>Danainae</taxon>
        <taxon>Danaini</taxon>
        <taxon>Danaina</taxon>
        <taxon>Danaus</taxon>
        <taxon>Anosia</taxon>
    </lineage>
</organism>
<sequence>MATLKDVRNPTASWRGKPISGGVSRHEIRRKYHGGAGEQLNVRKYKYGRPVTIDIAENIKTLYNLIICCGTEKQQIDEVDFKKEDNNVNKLKALDFKYEYYFETDVDKFFDRPCPFIAPGLGPVAEDRSFKSLTLMEDVHLRIQPGGIHTPIECIAIQKVAIVIPIDETIPRGELYNIGFKEAQAYRNEGWDCVIFHESHLIPLDTRNLYRCSHRPRMLIADFQKPIKKVI</sequence>
<dbReference type="PANTHER" id="PTHR19300">
    <property type="entry name" value="BETA-1,4-GALACTOSYLTRANSFERASE"/>
    <property type="match status" value="1"/>
</dbReference>
<dbReference type="GO" id="GO:0008378">
    <property type="term" value="F:galactosyltransferase activity"/>
    <property type="evidence" value="ECO:0007669"/>
    <property type="project" value="TreeGrafter"/>
</dbReference>
<dbReference type="GO" id="GO:0005975">
    <property type="term" value="P:carbohydrate metabolic process"/>
    <property type="evidence" value="ECO:0007669"/>
    <property type="project" value="InterPro"/>
</dbReference>
<feature type="region of interest" description="Disordered" evidence="1">
    <location>
        <begin position="1"/>
        <end position="21"/>
    </location>
</feature>
<proteinExistence type="predicted"/>
<dbReference type="OrthoDB" id="10016069at2759"/>
<dbReference type="Proteomes" id="UP000789524">
    <property type="component" value="Unassembled WGS sequence"/>
</dbReference>
<evidence type="ECO:0000259" key="2">
    <source>
        <dbReference type="Pfam" id="PF13733"/>
    </source>
</evidence>
<keyword evidence="4" id="KW-1185">Reference proteome</keyword>
<dbReference type="InterPro" id="IPR003859">
    <property type="entry name" value="Galactosyl_T"/>
</dbReference>
<dbReference type="InterPro" id="IPR029044">
    <property type="entry name" value="Nucleotide-diphossugar_trans"/>
</dbReference>
<protein>
    <submittedName>
        <fullName evidence="3">(African queen) hypothetical protein</fullName>
    </submittedName>
</protein>
<dbReference type="AlphaFoldDB" id="A0A8J2QMW7"/>
<dbReference type="InterPro" id="IPR027995">
    <property type="entry name" value="Galactosyl_T_N"/>
</dbReference>